<evidence type="ECO:0000313" key="1">
    <source>
        <dbReference type="EMBL" id="PLW04450.1"/>
    </source>
</evidence>
<accession>A0A2N5RTY8</accession>
<feature type="non-terminal residue" evidence="1">
    <location>
        <position position="1"/>
    </location>
</feature>
<evidence type="ECO:0000313" key="2">
    <source>
        <dbReference type="Proteomes" id="UP000235392"/>
    </source>
</evidence>
<reference evidence="1 2" key="1">
    <citation type="submission" date="2017-11" db="EMBL/GenBank/DDBJ databases">
        <title>De novo assembly and phasing of dikaryotic genomes from two isolates of Puccinia coronata f. sp. avenae, the causal agent of oat crown rust.</title>
        <authorList>
            <person name="Miller M.E."/>
            <person name="Zhang Y."/>
            <person name="Omidvar V."/>
            <person name="Sperschneider J."/>
            <person name="Schwessinger B."/>
            <person name="Raley C."/>
            <person name="Palmer J.M."/>
            <person name="Garnica D."/>
            <person name="Upadhyaya N."/>
            <person name="Rathjen J."/>
            <person name="Taylor J.M."/>
            <person name="Park R.F."/>
            <person name="Dodds P.N."/>
            <person name="Hirsch C.D."/>
            <person name="Kianian S.F."/>
            <person name="Figueroa M."/>
        </authorList>
    </citation>
    <scope>NUCLEOTIDE SEQUENCE [LARGE SCALE GENOMIC DNA]</scope>
    <source>
        <strain evidence="1">12SD80</strain>
    </source>
</reference>
<sequence>RVVASWDDPEAVWRVGCRVHWSPIFGATRQIGVSGPVLASPLEMLYEAAQQIGTESGVYHARLEKVPSFMIFAHALALRVSIGQDSWQNSDEVSRRRRLPLRIEMDRLQLLMNTPPNPPIFFTLDQPGAFWFRPILDHRLL</sequence>
<protein>
    <submittedName>
        <fullName evidence="1">Uncharacterized protein</fullName>
    </submittedName>
</protein>
<proteinExistence type="predicted"/>
<comment type="caution">
    <text evidence="1">The sequence shown here is derived from an EMBL/GenBank/DDBJ whole genome shotgun (WGS) entry which is preliminary data.</text>
</comment>
<gene>
    <name evidence="1" type="ORF">PCASD_26655</name>
</gene>
<dbReference type="AlphaFoldDB" id="A0A2N5RTY8"/>
<dbReference type="Proteomes" id="UP000235392">
    <property type="component" value="Unassembled WGS sequence"/>
</dbReference>
<dbReference type="EMBL" id="PGCI01001566">
    <property type="protein sequence ID" value="PLW04450.1"/>
    <property type="molecule type" value="Genomic_DNA"/>
</dbReference>
<organism evidence="1 2">
    <name type="scientific">Puccinia coronata f. sp. avenae</name>
    <dbReference type="NCBI Taxonomy" id="200324"/>
    <lineage>
        <taxon>Eukaryota</taxon>
        <taxon>Fungi</taxon>
        <taxon>Dikarya</taxon>
        <taxon>Basidiomycota</taxon>
        <taxon>Pucciniomycotina</taxon>
        <taxon>Pucciniomycetes</taxon>
        <taxon>Pucciniales</taxon>
        <taxon>Pucciniaceae</taxon>
        <taxon>Puccinia</taxon>
    </lineage>
</organism>
<name>A0A2N5RTY8_9BASI</name>